<dbReference type="PRINTS" id="PR00412">
    <property type="entry name" value="EPOXHYDRLASE"/>
</dbReference>
<dbReference type="PANTHER" id="PTHR42977">
    <property type="entry name" value="HYDROLASE-RELATED"/>
    <property type="match status" value="1"/>
</dbReference>
<proteinExistence type="predicted"/>
<dbReference type="EMBL" id="FCNY02000003">
    <property type="protein sequence ID" value="SAL25355.1"/>
    <property type="molecule type" value="Genomic_DNA"/>
</dbReference>
<sequence length="284" mass="32076">MSTIAHRHIDVDGFNVFYREAGPADAPKLLLLHGFPSSSHMFRDLIPLLSQRFHIVAPDLPGFGLSDMPSRDTFAYTFENIANVTDRFTEVIGFDRYAVYVFDYGAPTGFRLALKHPERITAIVSQNGNAYEEGLSDGWNPIRAYWQAPTQANRDALRAMLTKDTTKWQYTHGVPDAAAVSPDGYSLDDYYMNRPGAHDVQLDLFGDYRNNVALYPAFQAYFREHRPKLLAVWGRNDPFFLPPGAEAFKRDIPDADVRFFDTGHFALETHAPHIAAAIVEFLAQ</sequence>
<dbReference type="Proteomes" id="UP000054740">
    <property type="component" value="Unassembled WGS sequence"/>
</dbReference>
<dbReference type="GO" id="GO:0004301">
    <property type="term" value="F:epoxide hydrolase activity"/>
    <property type="evidence" value="ECO:0007669"/>
    <property type="project" value="TreeGrafter"/>
</dbReference>
<dbReference type="PANTHER" id="PTHR42977:SF1">
    <property type="entry name" value="BLR6576 PROTEIN"/>
    <property type="match status" value="1"/>
</dbReference>
<dbReference type="InterPro" id="IPR000073">
    <property type="entry name" value="AB_hydrolase_1"/>
</dbReference>
<keyword evidence="3" id="KW-1185">Reference proteome</keyword>
<dbReference type="InterPro" id="IPR000639">
    <property type="entry name" value="Epox_hydrolase-like"/>
</dbReference>
<evidence type="ECO:0000259" key="1">
    <source>
        <dbReference type="Pfam" id="PF00561"/>
    </source>
</evidence>
<evidence type="ECO:0000313" key="3">
    <source>
        <dbReference type="Proteomes" id="UP000054740"/>
    </source>
</evidence>
<name>A0A158FZV8_CABCO</name>
<dbReference type="Gene3D" id="3.40.50.1820">
    <property type="entry name" value="alpha/beta hydrolase"/>
    <property type="match status" value="1"/>
</dbReference>
<protein>
    <submittedName>
        <fullName evidence="2">Alpha/beta hydrolase</fullName>
    </submittedName>
</protein>
<accession>A0A158FZV8</accession>
<keyword evidence="2" id="KW-0378">Hydrolase</keyword>
<dbReference type="InterPro" id="IPR029058">
    <property type="entry name" value="AB_hydrolase_fold"/>
</dbReference>
<dbReference type="PRINTS" id="PR00111">
    <property type="entry name" value="ABHYDROLASE"/>
</dbReference>
<dbReference type="InterPro" id="IPR051340">
    <property type="entry name" value="Haloalkane_dehalogenase"/>
</dbReference>
<organism evidence="2 3">
    <name type="scientific">Caballeronia cordobensis</name>
    <name type="common">Burkholderia cordobensis</name>
    <dbReference type="NCBI Taxonomy" id="1353886"/>
    <lineage>
        <taxon>Bacteria</taxon>
        <taxon>Pseudomonadati</taxon>
        <taxon>Pseudomonadota</taxon>
        <taxon>Betaproteobacteria</taxon>
        <taxon>Burkholderiales</taxon>
        <taxon>Burkholderiaceae</taxon>
        <taxon>Caballeronia</taxon>
    </lineage>
</organism>
<evidence type="ECO:0000313" key="2">
    <source>
        <dbReference type="EMBL" id="SAL25355.1"/>
    </source>
</evidence>
<gene>
    <name evidence="2" type="ORF">AWB70_01415</name>
</gene>
<dbReference type="RefSeq" id="WP_053571162.1">
    <property type="nucleotide sequence ID" value="NZ_FCNY02000003.1"/>
</dbReference>
<feature type="domain" description="AB hydrolase-1" evidence="1">
    <location>
        <begin position="29"/>
        <end position="270"/>
    </location>
</feature>
<reference evidence="3" key="1">
    <citation type="submission" date="2016-01" db="EMBL/GenBank/DDBJ databases">
        <authorList>
            <person name="Peeters C."/>
        </authorList>
    </citation>
    <scope>NUCLEOTIDE SEQUENCE [LARGE SCALE GENOMIC DNA]</scope>
</reference>
<dbReference type="SUPFAM" id="SSF53474">
    <property type="entry name" value="alpha/beta-Hydrolases"/>
    <property type="match status" value="1"/>
</dbReference>
<dbReference type="AlphaFoldDB" id="A0A158FZV8"/>
<dbReference type="Pfam" id="PF00561">
    <property type="entry name" value="Abhydrolase_1"/>
    <property type="match status" value="1"/>
</dbReference>
<dbReference type="FunFam" id="3.40.50.1820:FF:000173">
    <property type="entry name" value="Alpha/beta hydrolase"/>
    <property type="match status" value="1"/>
</dbReference>